<dbReference type="OrthoDB" id="2927316at2"/>
<evidence type="ECO:0000313" key="2">
    <source>
        <dbReference type="Proteomes" id="UP000321558"/>
    </source>
</evidence>
<dbReference type="Pfam" id="PF22116">
    <property type="entry name" value="DUF6944"/>
    <property type="match status" value="1"/>
</dbReference>
<proteinExistence type="predicted"/>
<dbReference type="Proteomes" id="UP000321558">
    <property type="component" value="Unassembled WGS sequence"/>
</dbReference>
<gene>
    <name evidence="1" type="ORF">OSO01_33150</name>
</gene>
<dbReference type="EMBL" id="BJYM01000014">
    <property type="protein sequence ID" value="GEN88576.1"/>
    <property type="molecule type" value="Genomic_DNA"/>
</dbReference>
<dbReference type="InterPro" id="IPR054224">
    <property type="entry name" value="DUF6944"/>
</dbReference>
<comment type="caution">
    <text evidence="1">The sequence shown here is derived from an EMBL/GenBank/DDBJ whole genome shotgun (WGS) entry which is preliminary data.</text>
</comment>
<name>A0A511ZMA7_9BACI</name>
<evidence type="ECO:0000313" key="1">
    <source>
        <dbReference type="EMBL" id="GEN88576.1"/>
    </source>
</evidence>
<dbReference type="AlphaFoldDB" id="A0A511ZMA7"/>
<organism evidence="1 2">
    <name type="scientific">Oceanobacillus sojae</name>
    <dbReference type="NCBI Taxonomy" id="582851"/>
    <lineage>
        <taxon>Bacteria</taxon>
        <taxon>Bacillati</taxon>
        <taxon>Bacillota</taxon>
        <taxon>Bacilli</taxon>
        <taxon>Bacillales</taxon>
        <taxon>Bacillaceae</taxon>
        <taxon>Oceanobacillus</taxon>
    </lineage>
</organism>
<accession>A0A511ZMA7</accession>
<keyword evidence="2" id="KW-1185">Reference proteome</keyword>
<dbReference type="RefSeq" id="WP_147211515.1">
    <property type="nucleotide sequence ID" value="NZ_BJYM01000014.1"/>
</dbReference>
<sequence length="192" mass="20336">MNNHWKEILGNSLSTIGTIQAAIGSTPQFHLNQNQSYQWRLIGNVLQALGSALSADGQGGPSLERLGDNMQAAGNSTVITGLLLYGTSDTETEQKIIISGNWIQALGSFTALADEFFDNTEEGRAENIIGNLLQGIGNALQALSGVQVLYGNSINQGQLGVAGSWIQTAGSVITLIGEFLEESEEIRLGISE</sequence>
<reference evidence="1 2" key="1">
    <citation type="submission" date="2019-07" db="EMBL/GenBank/DDBJ databases">
        <title>Whole genome shotgun sequence of Oceanobacillus sojae NBRC 105379.</title>
        <authorList>
            <person name="Hosoyama A."/>
            <person name="Uohara A."/>
            <person name="Ohji S."/>
            <person name="Ichikawa N."/>
        </authorList>
    </citation>
    <scope>NUCLEOTIDE SEQUENCE [LARGE SCALE GENOMIC DNA]</scope>
    <source>
        <strain evidence="1 2">NBRC 105379</strain>
    </source>
</reference>
<protein>
    <submittedName>
        <fullName evidence="1">Uncharacterized protein</fullName>
    </submittedName>
</protein>